<keyword evidence="8" id="KW-0378">Hydrolase</keyword>
<keyword evidence="17" id="KW-1185">Reference proteome</keyword>
<evidence type="ECO:0000313" key="17">
    <source>
        <dbReference type="Proteomes" id="UP000424527"/>
    </source>
</evidence>
<dbReference type="PANTHER" id="PTHR43108:SF4">
    <property type="entry name" value="EXTRACELLULAR SULFATASE SULF-2"/>
    <property type="match status" value="1"/>
</dbReference>
<dbReference type="GO" id="GO:0005886">
    <property type="term" value="C:plasma membrane"/>
    <property type="evidence" value="ECO:0007669"/>
    <property type="project" value="TreeGrafter"/>
</dbReference>
<dbReference type="AlphaFoldDB" id="A0A6G0J3B5"/>
<comment type="caution">
    <text evidence="16">The sequence shown here is derived from an EMBL/GenBank/DDBJ whole genome shotgun (WGS) entry which is preliminary data.</text>
</comment>
<dbReference type="GO" id="GO:0010575">
    <property type="term" value="P:positive regulation of vascular endothelial growth factor production"/>
    <property type="evidence" value="ECO:0007669"/>
    <property type="project" value="TreeGrafter"/>
</dbReference>
<evidence type="ECO:0000256" key="12">
    <source>
        <dbReference type="ARBA" id="ARBA00023180"/>
    </source>
</evidence>
<proteinExistence type="inferred from homology"/>
<dbReference type="InterPro" id="IPR024609">
    <property type="entry name" value="Extracellular_sulfatase_C"/>
</dbReference>
<feature type="region of interest" description="Disordered" evidence="13">
    <location>
        <begin position="1"/>
        <end position="31"/>
    </location>
</feature>
<dbReference type="Proteomes" id="UP000424527">
    <property type="component" value="Unassembled WGS sequence"/>
</dbReference>
<dbReference type="PANTHER" id="PTHR43108">
    <property type="entry name" value="N-ACETYLGLUCOSAMINE-6-SULFATASE FAMILY MEMBER"/>
    <property type="match status" value="1"/>
</dbReference>
<evidence type="ECO:0000259" key="15">
    <source>
        <dbReference type="Pfam" id="PF12548"/>
    </source>
</evidence>
<feature type="compositionally biased region" description="Basic and acidic residues" evidence="13">
    <location>
        <begin position="1"/>
        <end position="10"/>
    </location>
</feature>
<dbReference type="Gene3D" id="3.40.720.10">
    <property type="entry name" value="Alkaline Phosphatase, subunit A"/>
    <property type="match status" value="1"/>
</dbReference>
<sequence length="578" mass="65674">MQGESTRKEQGQFQTAQRPRLSEGAAGSCVRNEGLRRSRLQRDRHMRNVRPNIILILTDDQDIELGSMQAMNKTRHIMEKGGTHFSNAFSTTPMCCPSRSSILTGKPTTSRTPLPCILTTLATGQLSLGSISMSTTGSYVPPGWKEWVALVKNSRFYNYTLCRNGVREKHSSDYSKDYLTDIITNDSVNYFRMSKRMYPHRPVMMVLSHVAPHGPEDSAPQYSSAFPNASQHITPSYNYAPNLDKHWILRYTGPMKPVHMQFTNMLQRRRMQTLLSVDDSMEKLYNMLLETGELDNTYLIYTSDHGYHIGQFGLVKGKSMPYEFDIRVPFYVRGPNVEQGATNPHIVLNVDLAPTLLDMAGVDIPAEMDGKSILKLLDTDRPVNRFQLNRKGKTWRDSFLVERGKPPHKRADGKEMAQEENFLPKYQRVKDLCQKAEYQTSCQQPGQKWQCVEDPSGKLRLYKCKGMASLYAPRMQALMASGASQLSPTSNSDICNCGDVGFKTTFLKRKRLLTKKSSPVSSYSEIKPSKSVSRKRWARSVSFELDGDLYAVDLEEGYRPLGSSNSSWARDRKERSWD</sequence>
<comment type="cofactor">
    <cofactor evidence="1">
        <name>Ca(2+)</name>
        <dbReference type="ChEBI" id="CHEBI:29108"/>
    </cofactor>
</comment>
<evidence type="ECO:0000259" key="14">
    <source>
        <dbReference type="Pfam" id="PF00884"/>
    </source>
</evidence>
<keyword evidence="10" id="KW-0106">Calcium</keyword>
<dbReference type="CDD" id="cd16147">
    <property type="entry name" value="G6S"/>
    <property type="match status" value="1"/>
</dbReference>
<dbReference type="GO" id="GO:0046872">
    <property type="term" value="F:metal ion binding"/>
    <property type="evidence" value="ECO:0007669"/>
    <property type="project" value="UniProtKB-KW"/>
</dbReference>
<reference evidence="16 17" key="1">
    <citation type="submission" date="2019-07" db="EMBL/GenBank/DDBJ databases">
        <title>Chromosome genome assembly for large yellow croaker.</title>
        <authorList>
            <person name="Xiao S."/>
        </authorList>
    </citation>
    <scope>NUCLEOTIDE SEQUENCE [LARGE SCALE GENOMIC DNA]</scope>
    <source>
        <strain evidence="16">JMULYC20181020</strain>
        <tissue evidence="16">Muscle</tissue>
    </source>
</reference>
<dbReference type="GO" id="GO:0005783">
    <property type="term" value="C:endoplasmic reticulum"/>
    <property type="evidence" value="ECO:0007669"/>
    <property type="project" value="UniProtKB-SubCell"/>
</dbReference>
<dbReference type="GO" id="GO:0030201">
    <property type="term" value="P:heparan sulfate proteoglycan metabolic process"/>
    <property type="evidence" value="ECO:0007669"/>
    <property type="project" value="TreeGrafter"/>
</dbReference>
<dbReference type="InterPro" id="IPR024607">
    <property type="entry name" value="Sulfatase_CS"/>
</dbReference>
<keyword evidence="12" id="KW-0325">Glycoprotein</keyword>
<dbReference type="SUPFAM" id="SSF53649">
    <property type="entry name" value="Alkaline phosphatase-like"/>
    <property type="match status" value="1"/>
</dbReference>
<accession>A0A6G0J3B5</accession>
<keyword evidence="6" id="KW-0479">Metal-binding</keyword>
<evidence type="ECO:0000256" key="11">
    <source>
        <dbReference type="ARBA" id="ARBA00023034"/>
    </source>
</evidence>
<comment type="similarity">
    <text evidence="5">Belongs to the sulfatase family.</text>
</comment>
<evidence type="ECO:0000256" key="13">
    <source>
        <dbReference type="SAM" id="MobiDB-lite"/>
    </source>
</evidence>
<dbReference type="InterPro" id="IPR000917">
    <property type="entry name" value="Sulfatase_N"/>
</dbReference>
<dbReference type="GO" id="GO:0030177">
    <property type="term" value="P:positive regulation of Wnt signaling pathway"/>
    <property type="evidence" value="ECO:0007669"/>
    <property type="project" value="TreeGrafter"/>
</dbReference>
<comment type="subcellular location">
    <subcellularLocation>
        <location evidence="3">Cell surface</location>
    </subcellularLocation>
    <subcellularLocation>
        <location evidence="2">Endoplasmic reticulum</location>
    </subcellularLocation>
    <subcellularLocation>
        <location evidence="4">Golgi apparatus</location>
        <location evidence="4">Golgi stack</location>
    </subcellularLocation>
</comment>
<dbReference type="Pfam" id="PF00884">
    <property type="entry name" value="Sulfatase"/>
    <property type="match status" value="1"/>
</dbReference>
<organism evidence="16 17">
    <name type="scientific">Larimichthys crocea</name>
    <name type="common">Large yellow croaker</name>
    <name type="synonym">Pseudosciaena crocea</name>
    <dbReference type="NCBI Taxonomy" id="215358"/>
    <lineage>
        <taxon>Eukaryota</taxon>
        <taxon>Metazoa</taxon>
        <taxon>Chordata</taxon>
        <taxon>Craniata</taxon>
        <taxon>Vertebrata</taxon>
        <taxon>Euteleostomi</taxon>
        <taxon>Actinopterygii</taxon>
        <taxon>Neopterygii</taxon>
        <taxon>Teleostei</taxon>
        <taxon>Neoteleostei</taxon>
        <taxon>Acanthomorphata</taxon>
        <taxon>Eupercaria</taxon>
        <taxon>Sciaenidae</taxon>
        <taxon>Larimichthys</taxon>
    </lineage>
</organism>
<dbReference type="GO" id="GO:0032836">
    <property type="term" value="P:glomerular basement membrane development"/>
    <property type="evidence" value="ECO:0007669"/>
    <property type="project" value="TreeGrafter"/>
</dbReference>
<dbReference type="PROSITE" id="PS00523">
    <property type="entry name" value="SULFATASE_1"/>
    <property type="match status" value="1"/>
</dbReference>
<dbReference type="InterPro" id="IPR017850">
    <property type="entry name" value="Alkaline_phosphatase_core_sf"/>
</dbReference>
<evidence type="ECO:0000256" key="4">
    <source>
        <dbReference type="ARBA" id="ARBA00004348"/>
    </source>
</evidence>
<evidence type="ECO:0000313" key="16">
    <source>
        <dbReference type="EMBL" id="KAE8298031.1"/>
    </source>
</evidence>
<evidence type="ECO:0000256" key="3">
    <source>
        <dbReference type="ARBA" id="ARBA00004241"/>
    </source>
</evidence>
<keyword evidence="7" id="KW-0732">Signal</keyword>
<dbReference type="GO" id="GO:0040037">
    <property type="term" value="P:negative regulation of fibroblast growth factor receptor signaling pathway"/>
    <property type="evidence" value="ECO:0007669"/>
    <property type="project" value="TreeGrafter"/>
</dbReference>
<evidence type="ECO:0000256" key="2">
    <source>
        <dbReference type="ARBA" id="ARBA00004240"/>
    </source>
</evidence>
<dbReference type="Pfam" id="PF12548">
    <property type="entry name" value="DUF3740"/>
    <property type="match status" value="1"/>
</dbReference>
<dbReference type="GO" id="GO:0009986">
    <property type="term" value="C:cell surface"/>
    <property type="evidence" value="ECO:0007669"/>
    <property type="project" value="UniProtKB-SubCell"/>
</dbReference>
<dbReference type="EMBL" id="REGW02000003">
    <property type="protein sequence ID" value="KAE8298031.1"/>
    <property type="molecule type" value="Genomic_DNA"/>
</dbReference>
<evidence type="ECO:0000256" key="1">
    <source>
        <dbReference type="ARBA" id="ARBA00001913"/>
    </source>
</evidence>
<feature type="region of interest" description="Disordered" evidence="13">
    <location>
        <begin position="558"/>
        <end position="578"/>
    </location>
</feature>
<evidence type="ECO:0000256" key="5">
    <source>
        <dbReference type="ARBA" id="ARBA00008779"/>
    </source>
</evidence>
<feature type="domain" description="Extracellular sulfatase C-terminal" evidence="15">
    <location>
        <begin position="530"/>
        <end position="572"/>
    </location>
</feature>
<keyword evidence="9" id="KW-0256">Endoplasmic reticulum</keyword>
<dbReference type="GO" id="GO:0008449">
    <property type="term" value="F:N-acetylglucosamine-6-sulfatase activity"/>
    <property type="evidence" value="ECO:0007669"/>
    <property type="project" value="TreeGrafter"/>
</dbReference>
<dbReference type="GO" id="GO:0005539">
    <property type="term" value="F:glycosaminoglycan binding"/>
    <property type="evidence" value="ECO:0007669"/>
    <property type="project" value="TreeGrafter"/>
</dbReference>
<evidence type="ECO:0000256" key="9">
    <source>
        <dbReference type="ARBA" id="ARBA00022824"/>
    </source>
</evidence>
<feature type="domain" description="Sulfatase N-terminal" evidence="14">
    <location>
        <begin position="51"/>
        <end position="362"/>
    </location>
</feature>
<keyword evidence="11" id="KW-0333">Golgi apparatus</keyword>
<evidence type="ECO:0000256" key="10">
    <source>
        <dbReference type="ARBA" id="ARBA00022837"/>
    </source>
</evidence>
<gene>
    <name evidence="16" type="ORF">D5F01_LYC02518</name>
</gene>
<feature type="compositionally biased region" description="Basic and acidic residues" evidence="13">
    <location>
        <begin position="569"/>
        <end position="578"/>
    </location>
</feature>
<name>A0A6G0J3B5_LARCR</name>
<evidence type="ECO:0000256" key="6">
    <source>
        <dbReference type="ARBA" id="ARBA00022723"/>
    </source>
</evidence>
<evidence type="ECO:0000256" key="7">
    <source>
        <dbReference type="ARBA" id="ARBA00022729"/>
    </source>
</evidence>
<dbReference type="GO" id="GO:0005795">
    <property type="term" value="C:Golgi stack"/>
    <property type="evidence" value="ECO:0007669"/>
    <property type="project" value="UniProtKB-SubCell"/>
</dbReference>
<evidence type="ECO:0000256" key="8">
    <source>
        <dbReference type="ARBA" id="ARBA00022801"/>
    </source>
</evidence>
<protein>
    <submittedName>
        <fullName evidence="16">Extracellular sulfatase Sulf-2</fullName>
    </submittedName>
</protein>